<gene>
    <name evidence="1" type="ORF">DARMORV10_A10P08320.1</name>
</gene>
<dbReference type="EMBL" id="HG994364">
    <property type="protein sequence ID" value="CAF2320350.1"/>
    <property type="molecule type" value="Genomic_DNA"/>
</dbReference>
<accession>A0A817BGL3</accession>
<dbReference type="Proteomes" id="UP001295469">
    <property type="component" value="Chromosome A10"/>
</dbReference>
<proteinExistence type="predicted"/>
<dbReference type="AlphaFoldDB" id="A0A817BGL3"/>
<reference evidence="1" key="1">
    <citation type="submission" date="2021-01" db="EMBL/GenBank/DDBJ databases">
        <authorList>
            <consortium name="Genoscope - CEA"/>
            <person name="William W."/>
        </authorList>
    </citation>
    <scope>NUCLEOTIDE SEQUENCE</scope>
</reference>
<organism evidence="1">
    <name type="scientific">Brassica napus</name>
    <name type="common">Rape</name>
    <dbReference type="NCBI Taxonomy" id="3708"/>
    <lineage>
        <taxon>Eukaryota</taxon>
        <taxon>Viridiplantae</taxon>
        <taxon>Streptophyta</taxon>
        <taxon>Embryophyta</taxon>
        <taxon>Tracheophyta</taxon>
        <taxon>Spermatophyta</taxon>
        <taxon>Magnoliopsida</taxon>
        <taxon>eudicotyledons</taxon>
        <taxon>Gunneridae</taxon>
        <taxon>Pentapetalae</taxon>
        <taxon>rosids</taxon>
        <taxon>malvids</taxon>
        <taxon>Brassicales</taxon>
        <taxon>Brassicaceae</taxon>
        <taxon>Brassiceae</taxon>
        <taxon>Brassica</taxon>
    </lineage>
</organism>
<evidence type="ECO:0000313" key="1">
    <source>
        <dbReference type="EMBL" id="CAF2320350.1"/>
    </source>
</evidence>
<sequence>MKIQILDFGGAGGAQGLSFLLGPIGGIGKFLGNIPKTRRCDGDQKFILSLVGITGGSLGLGPEGGIGRPVYRDGSSDLISEFSKFVSVASRKPAKRRTQIVTTGNKFDFVI</sequence>
<name>A0A817BGL3_BRANA</name>
<protein>
    <submittedName>
        <fullName evidence="1">(rape) hypothetical protein</fullName>
    </submittedName>
</protein>